<evidence type="ECO:0000313" key="2">
    <source>
        <dbReference type="EMBL" id="PSS21065.1"/>
    </source>
</evidence>
<dbReference type="Proteomes" id="UP000241394">
    <property type="component" value="Chromosome LG9"/>
</dbReference>
<feature type="transmembrane region" description="Helical" evidence="1">
    <location>
        <begin position="167"/>
        <end position="191"/>
    </location>
</feature>
<dbReference type="InParanoid" id="A0A2R6R4Z4"/>
<dbReference type="PANTHER" id="PTHR33133">
    <property type="entry name" value="OS08G0107100 PROTEIN-RELATED"/>
    <property type="match status" value="1"/>
</dbReference>
<reference evidence="3" key="2">
    <citation type="journal article" date="2018" name="BMC Genomics">
        <title>A manually annotated Actinidia chinensis var. chinensis (kiwifruit) genome highlights the challenges associated with draft genomes and gene prediction in plants.</title>
        <authorList>
            <person name="Pilkington S.M."/>
            <person name="Crowhurst R."/>
            <person name="Hilario E."/>
            <person name="Nardozza S."/>
            <person name="Fraser L."/>
            <person name="Peng Y."/>
            <person name="Gunaseelan K."/>
            <person name="Simpson R."/>
            <person name="Tahir J."/>
            <person name="Deroles S.C."/>
            <person name="Templeton K."/>
            <person name="Luo Z."/>
            <person name="Davy M."/>
            <person name="Cheng C."/>
            <person name="McNeilage M."/>
            <person name="Scaglione D."/>
            <person name="Liu Y."/>
            <person name="Zhang Q."/>
            <person name="Datson P."/>
            <person name="De Silva N."/>
            <person name="Gardiner S.E."/>
            <person name="Bassett H."/>
            <person name="Chagne D."/>
            <person name="McCallum J."/>
            <person name="Dzierzon H."/>
            <person name="Deng C."/>
            <person name="Wang Y.Y."/>
            <person name="Barron L."/>
            <person name="Manako K."/>
            <person name="Bowen J."/>
            <person name="Foster T.M."/>
            <person name="Erridge Z.A."/>
            <person name="Tiffin H."/>
            <person name="Waite C.N."/>
            <person name="Davies K.M."/>
            <person name="Grierson E.P."/>
            <person name="Laing W.A."/>
            <person name="Kirk R."/>
            <person name="Chen X."/>
            <person name="Wood M."/>
            <person name="Montefiori M."/>
            <person name="Brummell D.A."/>
            <person name="Schwinn K.E."/>
            <person name="Catanach A."/>
            <person name="Fullerton C."/>
            <person name="Li D."/>
            <person name="Meiyalaghan S."/>
            <person name="Nieuwenhuizen N."/>
            <person name="Read N."/>
            <person name="Prakash R."/>
            <person name="Hunter D."/>
            <person name="Zhang H."/>
            <person name="McKenzie M."/>
            <person name="Knabel M."/>
            <person name="Harris A."/>
            <person name="Allan A.C."/>
            <person name="Gleave A."/>
            <person name="Chen A."/>
            <person name="Janssen B.J."/>
            <person name="Plunkett B."/>
            <person name="Ampomah-Dwamena C."/>
            <person name="Voogd C."/>
            <person name="Leif D."/>
            <person name="Lafferty D."/>
            <person name="Souleyre E.J.F."/>
            <person name="Varkonyi-Gasic E."/>
            <person name="Gambi F."/>
            <person name="Hanley J."/>
            <person name="Yao J.L."/>
            <person name="Cheung J."/>
            <person name="David K.M."/>
            <person name="Warren B."/>
            <person name="Marsh K."/>
            <person name="Snowden K.C."/>
            <person name="Lin-Wang K."/>
            <person name="Brian L."/>
            <person name="Martinez-Sanchez M."/>
            <person name="Wang M."/>
            <person name="Ileperuma N."/>
            <person name="Macnee N."/>
            <person name="Campin R."/>
            <person name="McAtee P."/>
            <person name="Drummond R.S.M."/>
            <person name="Espley R.V."/>
            <person name="Ireland H.S."/>
            <person name="Wu R."/>
            <person name="Atkinson R.G."/>
            <person name="Karunairetnam S."/>
            <person name="Bulley S."/>
            <person name="Chunkath S."/>
            <person name="Hanley Z."/>
            <person name="Storey R."/>
            <person name="Thrimawithana A.H."/>
            <person name="Thomson S."/>
            <person name="David C."/>
            <person name="Testolin R."/>
            <person name="Huang H."/>
            <person name="Hellens R.P."/>
            <person name="Schaffer R.J."/>
        </authorList>
    </citation>
    <scope>NUCLEOTIDE SEQUENCE [LARGE SCALE GENOMIC DNA]</scope>
    <source>
        <strain evidence="3">cv. Red5</strain>
    </source>
</reference>
<dbReference type="AlphaFoldDB" id="A0A2R6R4Z4"/>
<dbReference type="OrthoDB" id="777403at2759"/>
<dbReference type="GO" id="GO:0016301">
    <property type="term" value="F:kinase activity"/>
    <property type="evidence" value="ECO:0007669"/>
    <property type="project" value="UniProtKB-KW"/>
</dbReference>
<feature type="transmembrane region" description="Helical" evidence="1">
    <location>
        <begin position="123"/>
        <end position="146"/>
    </location>
</feature>
<comment type="caution">
    <text evidence="2">The sequence shown here is derived from an EMBL/GenBank/DDBJ whole genome shotgun (WGS) entry which is preliminary data.</text>
</comment>
<keyword evidence="2" id="KW-0418">Kinase</keyword>
<reference evidence="2 3" key="1">
    <citation type="submission" date="2017-07" db="EMBL/GenBank/DDBJ databases">
        <title>An improved, manually edited Actinidia chinensis var. chinensis (kiwifruit) genome highlights the challenges associated with draft genomes and gene prediction in plants.</title>
        <authorList>
            <person name="Pilkington S."/>
            <person name="Crowhurst R."/>
            <person name="Hilario E."/>
            <person name="Nardozza S."/>
            <person name="Fraser L."/>
            <person name="Peng Y."/>
            <person name="Gunaseelan K."/>
            <person name="Simpson R."/>
            <person name="Tahir J."/>
            <person name="Deroles S."/>
            <person name="Templeton K."/>
            <person name="Luo Z."/>
            <person name="Davy M."/>
            <person name="Cheng C."/>
            <person name="Mcneilage M."/>
            <person name="Scaglione D."/>
            <person name="Liu Y."/>
            <person name="Zhang Q."/>
            <person name="Datson P."/>
            <person name="De Silva N."/>
            <person name="Gardiner S."/>
            <person name="Bassett H."/>
            <person name="Chagne D."/>
            <person name="Mccallum J."/>
            <person name="Dzierzon H."/>
            <person name="Deng C."/>
            <person name="Wang Y.-Y."/>
            <person name="Barron N."/>
            <person name="Manako K."/>
            <person name="Bowen J."/>
            <person name="Foster T."/>
            <person name="Erridge Z."/>
            <person name="Tiffin H."/>
            <person name="Waite C."/>
            <person name="Davies K."/>
            <person name="Grierson E."/>
            <person name="Laing W."/>
            <person name="Kirk R."/>
            <person name="Chen X."/>
            <person name="Wood M."/>
            <person name="Montefiori M."/>
            <person name="Brummell D."/>
            <person name="Schwinn K."/>
            <person name="Catanach A."/>
            <person name="Fullerton C."/>
            <person name="Li D."/>
            <person name="Meiyalaghan S."/>
            <person name="Nieuwenhuizen N."/>
            <person name="Read N."/>
            <person name="Prakash R."/>
            <person name="Hunter D."/>
            <person name="Zhang H."/>
            <person name="Mckenzie M."/>
            <person name="Knabel M."/>
            <person name="Harris A."/>
            <person name="Allan A."/>
            <person name="Chen A."/>
            <person name="Janssen B."/>
            <person name="Plunkett B."/>
            <person name="Dwamena C."/>
            <person name="Voogd C."/>
            <person name="Leif D."/>
            <person name="Lafferty D."/>
            <person name="Souleyre E."/>
            <person name="Varkonyi-Gasic E."/>
            <person name="Gambi F."/>
            <person name="Hanley J."/>
            <person name="Yao J.-L."/>
            <person name="Cheung J."/>
            <person name="David K."/>
            <person name="Warren B."/>
            <person name="Marsh K."/>
            <person name="Snowden K."/>
            <person name="Lin-Wang K."/>
            <person name="Brian L."/>
            <person name="Martinez-Sanchez M."/>
            <person name="Wang M."/>
            <person name="Ileperuma N."/>
            <person name="Macnee N."/>
            <person name="Campin R."/>
            <person name="Mcatee P."/>
            <person name="Drummond R."/>
            <person name="Espley R."/>
            <person name="Ireland H."/>
            <person name="Wu R."/>
            <person name="Atkinson R."/>
            <person name="Karunairetnam S."/>
            <person name="Bulley S."/>
            <person name="Chunkath S."/>
            <person name="Hanley Z."/>
            <person name="Storey R."/>
            <person name="Thrimawithana A."/>
            <person name="Thomson S."/>
            <person name="David C."/>
            <person name="Testolin R."/>
        </authorList>
    </citation>
    <scope>NUCLEOTIDE SEQUENCE [LARGE SCALE GENOMIC DNA]</scope>
    <source>
        <strain evidence="3">cv. Red5</strain>
        <tissue evidence="2">Young leaf</tissue>
    </source>
</reference>
<accession>A0A2R6R4Z4</accession>
<dbReference type="OMA" id="MMRVSRK"/>
<evidence type="ECO:0000313" key="3">
    <source>
        <dbReference type="Proteomes" id="UP000241394"/>
    </source>
</evidence>
<evidence type="ECO:0000256" key="1">
    <source>
        <dbReference type="SAM" id="Phobius"/>
    </source>
</evidence>
<proteinExistence type="predicted"/>
<dbReference type="PANTHER" id="PTHR33133:SF39">
    <property type="entry name" value="ABC TRANSPORTER PERMEASE"/>
    <property type="match status" value="1"/>
</dbReference>
<dbReference type="STRING" id="1590841.A0A2R6R4Z4"/>
<feature type="transmembrane region" description="Helical" evidence="1">
    <location>
        <begin position="56"/>
        <end position="81"/>
    </location>
</feature>
<feature type="transmembrane region" description="Helical" evidence="1">
    <location>
        <begin position="288"/>
        <end position="313"/>
    </location>
</feature>
<protein>
    <submittedName>
        <fullName evidence="2">Dual specificity protein kinase</fullName>
    </submittedName>
</protein>
<gene>
    <name evidence="2" type="ORF">CEY00_Acc10105</name>
</gene>
<organism evidence="2 3">
    <name type="scientific">Actinidia chinensis var. chinensis</name>
    <name type="common">Chinese soft-hair kiwi</name>
    <dbReference type="NCBI Taxonomy" id="1590841"/>
    <lineage>
        <taxon>Eukaryota</taxon>
        <taxon>Viridiplantae</taxon>
        <taxon>Streptophyta</taxon>
        <taxon>Embryophyta</taxon>
        <taxon>Tracheophyta</taxon>
        <taxon>Spermatophyta</taxon>
        <taxon>Magnoliopsida</taxon>
        <taxon>eudicotyledons</taxon>
        <taxon>Gunneridae</taxon>
        <taxon>Pentapetalae</taxon>
        <taxon>asterids</taxon>
        <taxon>Ericales</taxon>
        <taxon>Actinidiaceae</taxon>
        <taxon>Actinidia</taxon>
    </lineage>
</organism>
<keyword evidence="1" id="KW-0812">Transmembrane</keyword>
<keyword evidence="1" id="KW-0472">Membrane</keyword>
<feature type="transmembrane region" description="Helical" evidence="1">
    <location>
        <begin position="197"/>
        <end position="218"/>
    </location>
</feature>
<keyword evidence="1" id="KW-1133">Transmembrane helix</keyword>
<sequence>MFKFGLSSPHISVTIWKNQSEKHESRPKCSIVGQNPGLGILPIAVEALKITIRNGAAAASIFLSAFFLYSLLAYGKILLLAPTLTDLVSDPTILRKNLEAPPEIDEATRRHIRYFLLLGMADWFLSCVIWVMFLVPTIFLSSDAHTGKKVSTKGLLPRIGARWKRPVITSFFMDLISISITLLFLISIGIISVVAKGFLLVALIMATLILGVFCYLYVDAVWMLSLVVSVLEDGSCGLKAIDRAGELMRGKRLQGCAIKLLSVVTRGTIYMLAFAMSKKIEGATQMPMLMVIPQTFLICAFKFFVFVMFTVFYHECKKRDEGVGAESEVGLYEPIASVEA</sequence>
<name>A0A2R6R4Z4_ACTCC</name>
<dbReference type="EMBL" id="NKQK01000009">
    <property type="protein sequence ID" value="PSS21065.1"/>
    <property type="molecule type" value="Genomic_DNA"/>
</dbReference>
<keyword evidence="3" id="KW-1185">Reference proteome</keyword>
<feature type="transmembrane region" description="Helical" evidence="1">
    <location>
        <begin position="256"/>
        <end position="276"/>
    </location>
</feature>
<dbReference type="Gramene" id="PSS21065">
    <property type="protein sequence ID" value="PSS21065"/>
    <property type="gene ID" value="CEY00_Acc10105"/>
</dbReference>
<keyword evidence="2" id="KW-0808">Transferase</keyword>